<dbReference type="PROSITE" id="PS51725">
    <property type="entry name" value="ABM"/>
    <property type="match status" value="1"/>
</dbReference>
<sequence>MTTIKINAITVPAGSGDELAQRFAARAGAVDGAEGFEGFELLRPTDDRDQWLVITRWRDEESFQAWASSPGFAQGHRSAAERAAGGDAPRPVSTHSEVWSYEVAGGSSPVAD</sequence>
<evidence type="ECO:0000313" key="3">
    <source>
        <dbReference type="EMBL" id="CAA9405013.1"/>
    </source>
</evidence>
<dbReference type="InterPro" id="IPR011008">
    <property type="entry name" value="Dimeric_a/b-barrel"/>
</dbReference>
<dbReference type="PANTHER" id="PTHR34474:SF2">
    <property type="entry name" value="SIGNAL TRANSDUCTION PROTEIN TRAP"/>
    <property type="match status" value="1"/>
</dbReference>
<reference evidence="3" key="1">
    <citation type="submission" date="2020-02" db="EMBL/GenBank/DDBJ databases">
        <authorList>
            <person name="Meier V. D."/>
        </authorList>
    </citation>
    <scope>NUCLEOTIDE SEQUENCE</scope>
    <source>
        <strain evidence="3">AVDCRST_MAG60</strain>
    </source>
</reference>
<evidence type="ECO:0000256" key="1">
    <source>
        <dbReference type="SAM" id="MobiDB-lite"/>
    </source>
</evidence>
<dbReference type="AlphaFoldDB" id="A0A6J4P559"/>
<protein>
    <submittedName>
        <fullName evidence="3">Heme-degrading protein MhuD (No EC)</fullName>
    </submittedName>
</protein>
<dbReference type="SUPFAM" id="SSF54909">
    <property type="entry name" value="Dimeric alpha+beta barrel"/>
    <property type="match status" value="1"/>
</dbReference>
<name>A0A6J4P559_9ACTN</name>
<gene>
    <name evidence="3" type="ORF">AVDCRST_MAG60-2318</name>
</gene>
<proteinExistence type="predicted"/>
<dbReference type="Pfam" id="PF03992">
    <property type="entry name" value="ABM"/>
    <property type="match status" value="1"/>
</dbReference>
<dbReference type="EMBL" id="CADCUN010000249">
    <property type="protein sequence ID" value="CAA9405013.1"/>
    <property type="molecule type" value="Genomic_DNA"/>
</dbReference>
<accession>A0A6J4P559</accession>
<evidence type="ECO:0000259" key="2">
    <source>
        <dbReference type="PROSITE" id="PS51725"/>
    </source>
</evidence>
<feature type="region of interest" description="Disordered" evidence="1">
    <location>
        <begin position="68"/>
        <end position="112"/>
    </location>
</feature>
<dbReference type="Gene3D" id="3.30.70.100">
    <property type="match status" value="1"/>
</dbReference>
<dbReference type="InterPro" id="IPR007138">
    <property type="entry name" value="ABM_dom"/>
</dbReference>
<dbReference type="PANTHER" id="PTHR34474">
    <property type="entry name" value="SIGNAL TRANSDUCTION PROTEIN TRAP"/>
    <property type="match status" value="1"/>
</dbReference>
<dbReference type="InterPro" id="IPR050404">
    <property type="entry name" value="Heme-degrading_MO"/>
</dbReference>
<organism evidence="3">
    <name type="scientific">uncultured Nocardioides sp</name>
    <dbReference type="NCBI Taxonomy" id="198441"/>
    <lineage>
        <taxon>Bacteria</taxon>
        <taxon>Bacillati</taxon>
        <taxon>Actinomycetota</taxon>
        <taxon>Actinomycetes</taxon>
        <taxon>Propionibacteriales</taxon>
        <taxon>Nocardioidaceae</taxon>
        <taxon>Nocardioides</taxon>
        <taxon>environmental samples</taxon>
    </lineage>
</organism>
<feature type="domain" description="ABM" evidence="2">
    <location>
        <begin position="3"/>
        <end position="93"/>
    </location>
</feature>